<dbReference type="STRING" id="208445.SAMN04489727_2138"/>
<proteinExistence type="predicted"/>
<accession>A0A1H4JRK3</accession>
<name>A0A1H4JRK3_9PSEU</name>
<keyword evidence="2" id="KW-1185">Reference proteome</keyword>
<sequence>MARNKNNNTNAPQTCTVCSSPATTVYAGDPMCAPHAASRQELDERPCFRLYGPGPHTR</sequence>
<dbReference type="AlphaFoldDB" id="A0A1H4JRK3"/>
<reference evidence="2" key="1">
    <citation type="submission" date="2016-10" db="EMBL/GenBank/DDBJ databases">
        <authorList>
            <person name="Varghese N."/>
            <person name="Submissions S."/>
        </authorList>
    </citation>
    <scope>NUCLEOTIDE SEQUENCE [LARGE SCALE GENOMIC DNA]</scope>
    <source>
        <strain evidence="2">DSM 44544</strain>
    </source>
</reference>
<protein>
    <submittedName>
        <fullName evidence="1">Uncharacterized protein</fullName>
    </submittedName>
</protein>
<dbReference type="EMBL" id="FNSO01000003">
    <property type="protein sequence ID" value="SEB48893.1"/>
    <property type="molecule type" value="Genomic_DNA"/>
</dbReference>
<gene>
    <name evidence="1" type="ORF">SAMN04489727_2138</name>
</gene>
<evidence type="ECO:0000313" key="1">
    <source>
        <dbReference type="EMBL" id="SEB48893.1"/>
    </source>
</evidence>
<dbReference type="Proteomes" id="UP000199622">
    <property type="component" value="Unassembled WGS sequence"/>
</dbReference>
<evidence type="ECO:0000313" key="2">
    <source>
        <dbReference type="Proteomes" id="UP000199622"/>
    </source>
</evidence>
<dbReference type="RefSeq" id="WP_167384552.1">
    <property type="nucleotide sequence ID" value="NZ_FNSO01000003.1"/>
</dbReference>
<organism evidence="1 2">
    <name type="scientific">Amycolatopsis tolypomycina</name>
    <dbReference type="NCBI Taxonomy" id="208445"/>
    <lineage>
        <taxon>Bacteria</taxon>
        <taxon>Bacillati</taxon>
        <taxon>Actinomycetota</taxon>
        <taxon>Actinomycetes</taxon>
        <taxon>Pseudonocardiales</taxon>
        <taxon>Pseudonocardiaceae</taxon>
        <taxon>Amycolatopsis</taxon>
    </lineage>
</organism>